<gene>
    <name evidence="2" type="ORF">U9M48_004263</name>
</gene>
<organism evidence="2 3">
    <name type="scientific">Paspalum notatum var. saurae</name>
    <dbReference type="NCBI Taxonomy" id="547442"/>
    <lineage>
        <taxon>Eukaryota</taxon>
        <taxon>Viridiplantae</taxon>
        <taxon>Streptophyta</taxon>
        <taxon>Embryophyta</taxon>
        <taxon>Tracheophyta</taxon>
        <taxon>Spermatophyta</taxon>
        <taxon>Magnoliopsida</taxon>
        <taxon>Liliopsida</taxon>
        <taxon>Poales</taxon>
        <taxon>Poaceae</taxon>
        <taxon>PACMAD clade</taxon>
        <taxon>Panicoideae</taxon>
        <taxon>Andropogonodae</taxon>
        <taxon>Paspaleae</taxon>
        <taxon>Paspalinae</taxon>
        <taxon>Paspalum</taxon>
    </lineage>
</organism>
<feature type="signal peptide" evidence="1">
    <location>
        <begin position="1"/>
        <end position="20"/>
    </location>
</feature>
<accession>A0AAQ3SIX2</accession>
<proteinExistence type="predicted"/>
<feature type="chain" id="PRO_5042866242" evidence="1">
    <location>
        <begin position="21"/>
        <end position="117"/>
    </location>
</feature>
<evidence type="ECO:0000313" key="2">
    <source>
        <dbReference type="EMBL" id="WVZ53297.1"/>
    </source>
</evidence>
<sequence length="117" mass="13113">MRRLLLSGFLVMAWPDLATGAPIKGKREGNFFLASWPCSSAPCRCSFSSTGNARLGGALEEADGVKPLLPALQDFGWRWKLTLETNFETYQLWNDRGVGLSKEQLAMWPRDNGQYDQ</sequence>
<dbReference type="EMBL" id="CP144745">
    <property type="protein sequence ID" value="WVZ53297.1"/>
    <property type="molecule type" value="Genomic_DNA"/>
</dbReference>
<protein>
    <submittedName>
        <fullName evidence="2">Uncharacterized protein</fullName>
    </submittedName>
</protein>
<evidence type="ECO:0000256" key="1">
    <source>
        <dbReference type="SAM" id="SignalP"/>
    </source>
</evidence>
<evidence type="ECO:0000313" key="3">
    <source>
        <dbReference type="Proteomes" id="UP001341281"/>
    </source>
</evidence>
<dbReference type="AlphaFoldDB" id="A0AAQ3SIX2"/>
<reference evidence="2 3" key="1">
    <citation type="submission" date="2024-02" db="EMBL/GenBank/DDBJ databases">
        <title>High-quality chromosome-scale genome assembly of Pensacola bahiagrass (Paspalum notatum Flugge var. saurae).</title>
        <authorList>
            <person name="Vega J.M."/>
            <person name="Podio M."/>
            <person name="Orjuela J."/>
            <person name="Siena L.A."/>
            <person name="Pessino S.C."/>
            <person name="Combes M.C."/>
            <person name="Mariac C."/>
            <person name="Albertini E."/>
            <person name="Pupilli F."/>
            <person name="Ortiz J.P.A."/>
            <person name="Leblanc O."/>
        </authorList>
    </citation>
    <scope>NUCLEOTIDE SEQUENCE [LARGE SCALE GENOMIC DNA]</scope>
    <source>
        <strain evidence="2">R1</strain>
        <tissue evidence="2">Leaf</tissue>
    </source>
</reference>
<dbReference type="Proteomes" id="UP001341281">
    <property type="component" value="Chromosome 01"/>
</dbReference>
<name>A0AAQ3SIX2_PASNO</name>
<feature type="non-terminal residue" evidence="2">
    <location>
        <position position="1"/>
    </location>
</feature>
<keyword evidence="3" id="KW-1185">Reference proteome</keyword>
<keyword evidence="1" id="KW-0732">Signal</keyword>